<accession>A0A8E2U138</accession>
<evidence type="ECO:0000313" key="2">
    <source>
        <dbReference type="Proteomes" id="UP000235881"/>
    </source>
</evidence>
<comment type="caution">
    <text evidence="1">The sequence shown here is derived from an EMBL/GenBank/DDBJ whole genome shotgun (WGS) entry which is preliminary data.</text>
</comment>
<protein>
    <submittedName>
        <fullName evidence="1">Uncharacterized protein</fullName>
    </submittedName>
</protein>
<evidence type="ECO:0000313" key="1">
    <source>
        <dbReference type="EMBL" id="PNF76136.1"/>
    </source>
</evidence>
<dbReference type="AlphaFoldDB" id="A0A8E2U138"/>
<dbReference type="Proteomes" id="UP000235881">
    <property type="component" value="Unassembled WGS sequence"/>
</dbReference>
<reference evidence="1 2" key="1">
    <citation type="submission" date="2018-01" db="EMBL/GenBank/DDBJ databases">
        <title>Denitrification phenotypes of diverse strains of Pseudomonas stutzeri.</title>
        <authorList>
            <person name="Milligan D.A."/>
            <person name="Bergaust L."/>
            <person name="Bakken L.R."/>
            <person name="Frostegard A."/>
        </authorList>
    </citation>
    <scope>NUCLEOTIDE SEQUENCE [LARGE SCALE GENOMIC DNA]</scope>
    <source>
        <strain evidence="1 2">DSM 50238</strain>
    </source>
</reference>
<dbReference type="EMBL" id="POUK01000004">
    <property type="protein sequence ID" value="PNF76136.1"/>
    <property type="molecule type" value="Genomic_DNA"/>
</dbReference>
<gene>
    <name evidence="1" type="ORF">CXK95_12040</name>
</gene>
<proteinExistence type="predicted"/>
<sequence length="122" mass="13508">MNFREIGPGRFFPPILPNGRFFALAIGGLRIQEILQVTDVGLECGGVSFRWGDICGYAIQGNEACLLSKKYSSGGLRFKLGTCYFVGSAQPPERHVHGYPVEHCLMNRITFEQQRLQVPACG</sequence>
<name>A0A8E2U138_9GAMM</name>
<keyword evidence="2" id="KW-1185">Reference proteome</keyword>
<organism evidence="1 2">
    <name type="scientific">Stutzerimonas degradans</name>
    <dbReference type="NCBI Taxonomy" id="2968968"/>
    <lineage>
        <taxon>Bacteria</taxon>
        <taxon>Pseudomonadati</taxon>
        <taxon>Pseudomonadota</taxon>
        <taxon>Gammaproteobacteria</taxon>
        <taxon>Pseudomonadales</taxon>
        <taxon>Pseudomonadaceae</taxon>
        <taxon>Stutzerimonas</taxon>
    </lineage>
</organism>